<name>T0PZ99_SAPDV</name>
<organism evidence="2 3">
    <name type="scientific">Saprolegnia diclina (strain VS20)</name>
    <dbReference type="NCBI Taxonomy" id="1156394"/>
    <lineage>
        <taxon>Eukaryota</taxon>
        <taxon>Sar</taxon>
        <taxon>Stramenopiles</taxon>
        <taxon>Oomycota</taxon>
        <taxon>Saprolegniomycetes</taxon>
        <taxon>Saprolegniales</taxon>
        <taxon>Saprolegniaceae</taxon>
        <taxon>Saprolegnia</taxon>
    </lineage>
</organism>
<dbReference type="RefSeq" id="XP_008615632.1">
    <property type="nucleotide sequence ID" value="XM_008617410.1"/>
</dbReference>
<sequence>MNDMHRLSASAHTASLSNVELDMNGAAPELDDDDMQREDEPTSTETVEAPDTETSTDHVALDINEHQILPRPTFERQDEATPDQDDDDGAILQRDNESEPTIKPLIVTRPNLPPYRSLIQQHFDEIWCEYDKSARLTKAIAAQPANASGLASGLFLLRTGLAIFDTLIDVSVQPALFSRNSMATVDAYVPACPHDAAPLIGTATTQALNSCDAVDKAGREVNSWCIQAESFLAFAIEAVRDDNLKDATTVAVELCRSGVEVMQKVATAMHSCIDTLKDTAVMYEKLAALHKTSAKTNTLTNGELGNAMSFEPDVVEWANVLQRHVRRIANLVDRIEIALTELQNLRVVEALESYLEHSVSLETLDPATLEELTIVSSALLNECENYQHKHRERISATYNAIDAHGRMRLRSSPATAIFGLSAILSLHLL</sequence>
<dbReference type="AlphaFoldDB" id="T0PZ99"/>
<evidence type="ECO:0000313" key="2">
    <source>
        <dbReference type="EMBL" id="EQC30894.1"/>
    </source>
</evidence>
<dbReference type="Proteomes" id="UP000030762">
    <property type="component" value="Unassembled WGS sequence"/>
</dbReference>
<evidence type="ECO:0000256" key="1">
    <source>
        <dbReference type="SAM" id="MobiDB-lite"/>
    </source>
</evidence>
<dbReference type="EMBL" id="JH767172">
    <property type="protein sequence ID" value="EQC30894.1"/>
    <property type="molecule type" value="Genomic_DNA"/>
</dbReference>
<feature type="region of interest" description="Disordered" evidence="1">
    <location>
        <begin position="1"/>
        <end position="100"/>
    </location>
</feature>
<dbReference type="Gene3D" id="1.20.1170.10">
    <property type="match status" value="2"/>
</dbReference>
<reference evidence="2 3" key="1">
    <citation type="submission" date="2012-04" db="EMBL/GenBank/DDBJ databases">
        <title>The Genome Sequence of Saprolegnia declina VS20.</title>
        <authorList>
            <consortium name="The Broad Institute Genome Sequencing Platform"/>
            <person name="Russ C."/>
            <person name="Nusbaum C."/>
            <person name="Tyler B."/>
            <person name="van West P."/>
            <person name="Dieguez-Uribeondo J."/>
            <person name="de Bruijn I."/>
            <person name="Tripathy S."/>
            <person name="Jiang R."/>
            <person name="Young S.K."/>
            <person name="Zeng Q."/>
            <person name="Gargeya S."/>
            <person name="Fitzgerald M."/>
            <person name="Haas B."/>
            <person name="Abouelleil A."/>
            <person name="Alvarado L."/>
            <person name="Arachchi H.M."/>
            <person name="Berlin A."/>
            <person name="Chapman S.B."/>
            <person name="Goldberg J."/>
            <person name="Griggs A."/>
            <person name="Gujja S."/>
            <person name="Hansen M."/>
            <person name="Howarth C."/>
            <person name="Imamovic A."/>
            <person name="Larimer J."/>
            <person name="McCowen C."/>
            <person name="Montmayeur A."/>
            <person name="Murphy C."/>
            <person name="Neiman D."/>
            <person name="Pearson M."/>
            <person name="Priest M."/>
            <person name="Roberts A."/>
            <person name="Saif S."/>
            <person name="Shea T."/>
            <person name="Sisk P."/>
            <person name="Sykes S."/>
            <person name="Wortman J."/>
            <person name="Nusbaum C."/>
            <person name="Birren B."/>
        </authorList>
    </citation>
    <scope>NUCLEOTIDE SEQUENCE [LARGE SCALE GENOMIC DNA]</scope>
    <source>
        <strain evidence="2 3">VS20</strain>
    </source>
</reference>
<proteinExistence type="predicted"/>
<gene>
    <name evidence="2" type="ORF">SDRG_11375</name>
</gene>
<dbReference type="GeneID" id="19952102"/>
<accession>T0PZ99</accession>
<feature type="compositionally biased region" description="Basic and acidic residues" evidence="1">
    <location>
        <begin position="55"/>
        <end position="65"/>
    </location>
</feature>
<evidence type="ECO:0000313" key="3">
    <source>
        <dbReference type="Proteomes" id="UP000030762"/>
    </source>
</evidence>
<protein>
    <submittedName>
        <fullName evidence="2">Uncharacterized protein</fullName>
    </submittedName>
</protein>
<feature type="compositionally biased region" description="Acidic residues" evidence="1">
    <location>
        <begin position="80"/>
        <end position="89"/>
    </location>
</feature>
<dbReference type="InParanoid" id="T0PZ99"/>
<keyword evidence="3" id="KW-1185">Reference proteome</keyword>
<dbReference type="VEuPathDB" id="FungiDB:SDRG_11375"/>